<dbReference type="Pfam" id="PF00135">
    <property type="entry name" value="COesterase"/>
    <property type="match status" value="1"/>
</dbReference>
<protein>
    <submittedName>
        <fullName evidence="4">Carboxylesterase, type B</fullName>
    </submittedName>
</protein>
<gene>
    <name evidence="4" type="ORF">LEL_09761</name>
</gene>
<dbReference type="Proteomes" id="UP000076881">
    <property type="component" value="Unassembled WGS sequence"/>
</dbReference>
<dbReference type="InterPro" id="IPR002018">
    <property type="entry name" value="CarbesteraseB"/>
</dbReference>
<keyword evidence="1" id="KW-0479">Metal-binding</keyword>
<proteinExistence type="predicted"/>
<dbReference type="InterPro" id="IPR036864">
    <property type="entry name" value="Zn2-C6_fun-type_DNA-bd_sf"/>
</dbReference>
<dbReference type="GO" id="GO:0006351">
    <property type="term" value="P:DNA-templated transcription"/>
    <property type="evidence" value="ECO:0007669"/>
    <property type="project" value="InterPro"/>
</dbReference>
<keyword evidence="2" id="KW-0539">Nucleus</keyword>
<dbReference type="PROSITE" id="PS00463">
    <property type="entry name" value="ZN2_CY6_FUNGAL_1"/>
    <property type="match status" value="1"/>
</dbReference>
<dbReference type="PROSITE" id="PS00941">
    <property type="entry name" value="CARBOXYLESTERASE_B_2"/>
    <property type="match status" value="1"/>
</dbReference>
<dbReference type="EMBL" id="AZHF01000010">
    <property type="protein sequence ID" value="OAA69945.1"/>
    <property type="molecule type" value="Genomic_DNA"/>
</dbReference>
<evidence type="ECO:0000256" key="2">
    <source>
        <dbReference type="ARBA" id="ARBA00023242"/>
    </source>
</evidence>
<dbReference type="InterPro" id="IPR050309">
    <property type="entry name" value="Type-B_Carboxylest/Lipase"/>
</dbReference>
<dbReference type="SMART" id="SM00066">
    <property type="entry name" value="GAL4"/>
    <property type="match status" value="1"/>
</dbReference>
<dbReference type="SUPFAM" id="SSF53474">
    <property type="entry name" value="alpha/beta-Hydrolases"/>
    <property type="match status" value="1"/>
</dbReference>
<dbReference type="InterPro" id="IPR001138">
    <property type="entry name" value="Zn2Cys6_DnaBD"/>
</dbReference>
<dbReference type="SUPFAM" id="SSF57701">
    <property type="entry name" value="Zn2/Cys6 DNA-binding domain"/>
    <property type="match status" value="1"/>
</dbReference>
<dbReference type="OrthoDB" id="408631at2759"/>
<dbReference type="InterPro" id="IPR019819">
    <property type="entry name" value="Carboxylesterase_B_CS"/>
</dbReference>
<dbReference type="CDD" id="cd12148">
    <property type="entry name" value="fungal_TF_MHR"/>
    <property type="match status" value="1"/>
</dbReference>
<dbReference type="PROSITE" id="PS50048">
    <property type="entry name" value="ZN2_CY6_FUNGAL_2"/>
    <property type="match status" value="1"/>
</dbReference>
<evidence type="ECO:0000313" key="5">
    <source>
        <dbReference type="Proteomes" id="UP000076881"/>
    </source>
</evidence>
<accession>A0A168BCU5</accession>
<evidence type="ECO:0000256" key="1">
    <source>
        <dbReference type="ARBA" id="ARBA00022723"/>
    </source>
</evidence>
<dbReference type="CDD" id="cd00067">
    <property type="entry name" value="GAL4"/>
    <property type="match status" value="1"/>
</dbReference>
<dbReference type="Pfam" id="PF04082">
    <property type="entry name" value="Fungal_trans"/>
    <property type="match status" value="1"/>
</dbReference>
<dbReference type="InterPro" id="IPR007219">
    <property type="entry name" value="XnlR_reg_dom"/>
</dbReference>
<dbReference type="STRING" id="1081108.A0A168BCU5"/>
<dbReference type="InterPro" id="IPR029058">
    <property type="entry name" value="AB_hydrolase_fold"/>
</dbReference>
<dbReference type="Gene3D" id="4.10.240.10">
    <property type="entry name" value="Zn(2)-C6 fungal-type DNA-binding domain"/>
    <property type="match status" value="1"/>
</dbReference>
<evidence type="ECO:0000313" key="4">
    <source>
        <dbReference type="EMBL" id="OAA69945.1"/>
    </source>
</evidence>
<evidence type="ECO:0000259" key="3">
    <source>
        <dbReference type="PROSITE" id="PS50048"/>
    </source>
</evidence>
<feature type="domain" description="Zn(2)-C6 fungal-type" evidence="3">
    <location>
        <begin position="11"/>
        <end position="47"/>
    </location>
</feature>
<comment type="caution">
    <text evidence="4">The sequence shown here is derived from an EMBL/GenBank/DDBJ whole genome shotgun (WGS) entry which is preliminary data.</text>
</comment>
<dbReference type="GO" id="GO:0008270">
    <property type="term" value="F:zinc ion binding"/>
    <property type="evidence" value="ECO:0007669"/>
    <property type="project" value="InterPro"/>
</dbReference>
<keyword evidence="5" id="KW-1185">Reference proteome</keyword>
<dbReference type="AlphaFoldDB" id="A0A168BCU5"/>
<organism evidence="4 5">
    <name type="scientific">Akanthomyces lecanii RCEF 1005</name>
    <dbReference type="NCBI Taxonomy" id="1081108"/>
    <lineage>
        <taxon>Eukaryota</taxon>
        <taxon>Fungi</taxon>
        <taxon>Dikarya</taxon>
        <taxon>Ascomycota</taxon>
        <taxon>Pezizomycotina</taxon>
        <taxon>Sordariomycetes</taxon>
        <taxon>Hypocreomycetidae</taxon>
        <taxon>Hypocreales</taxon>
        <taxon>Cordycipitaceae</taxon>
        <taxon>Akanthomyces</taxon>
        <taxon>Cordyceps confragosa</taxon>
    </lineage>
</organism>
<reference evidence="4 5" key="1">
    <citation type="journal article" date="2016" name="Genome Biol. Evol.">
        <title>Divergent and convergent evolution of fungal pathogenicity.</title>
        <authorList>
            <person name="Shang Y."/>
            <person name="Xiao G."/>
            <person name="Zheng P."/>
            <person name="Cen K."/>
            <person name="Zhan S."/>
            <person name="Wang C."/>
        </authorList>
    </citation>
    <scope>NUCLEOTIDE SEQUENCE [LARGE SCALE GENOMIC DNA]</scope>
    <source>
        <strain evidence="4 5">RCEF 1005</strain>
    </source>
</reference>
<dbReference type="PANTHER" id="PTHR11559">
    <property type="entry name" value="CARBOXYLESTERASE"/>
    <property type="match status" value="1"/>
</dbReference>
<dbReference type="GO" id="GO:0000981">
    <property type="term" value="F:DNA-binding transcription factor activity, RNA polymerase II-specific"/>
    <property type="evidence" value="ECO:0007669"/>
    <property type="project" value="InterPro"/>
</dbReference>
<dbReference type="GO" id="GO:0003677">
    <property type="term" value="F:DNA binding"/>
    <property type="evidence" value="ECO:0007669"/>
    <property type="project" value="InterPro"/>
</dbReference>
<name>A0A168BCU5_CORDF</name>
<dbReference type="Gene3D" id="3.40.50.1820">
    <property type="entry name" value="alpha/beta hydrolase"/>
    <property type="match status" value="1"/>
</dbReference>
<dbReference type="ESTHER" id="cordf-a0a168bcu5">
    <property type="family name" value="Fungal_carboxylesterase_lipase"/>
</dbReference>
<dbReference type="Pfam" id="PF00172">
    <property type="entry name" value="Zn_clus"/>
    <property type="match status" value="1"/>
</dbReference>
<sequence length="995" mass="109374">MRLKRGVERESCDFCHGRKIKCDKTALAAKGISVCSACQRRSIPCVVDDSNDIRLRRRKLLQHGEAESSSQASIEPASKFGLSCGQTLPTTTDASMSLADEQDSLFDLNPDSILFLDHIFMGDLGTNLMGDYQTGFNMDFSTFDTTQISSATAPGLEHYQDLWSGCGMSEGDFMGAIRGYFEYAALCLPIIFEDAFWKDVQSKAASAAFVCAIACRGMPFTEHVQKWNLQNQLASRFKLLFLQNQQSLQQSPSLDHIEALTLMSGFPYEEGAVGGLESLFLSTDALVLMTLQLRTSKRESTLSRASERLTLLFWHVYGVDAFTSLDHKTASRIPDADANRVLSGTGSGYLDAMLSLALVARKILQRLCEASRVGIQYADVEFLYGLLDEWQMSSSPSGLRQPCGGGEGDDAVNQHLHLQRVVLHLLHVNCTLQIESWVDEHGIKIETLVDEMTPSRVAFESLHALAKGVEMARWLDDRHFGKFAIADLAPNIVRDIFIGLGSWMCLRGHRLNLGYAKHIPTYINTTASGERVAIYKNIRFANAPTGYLRFRKPDTSLPIQDGLQNGKASMSDSTCISTAPWMVPFPGINGTTFGVEDCLFLDVYVPEGVKPGDYVPVLQWFTGSGYAFGGKEYFISPMGLFDRIKAAGLGVSGFTYSAGEDMDANVGMFDSLAAAKWTAKYIHKFGGNHSRFSVIGESAGAGMLYYLTTLQDGEAALPFQQAFIASPAAPPRRHVASRQNMVFNMILDTANCTSLECLRGLSETDLKTVNHILVNNTSAGGGGGNFGPGIGFGLAPDGEDFSDIPAQLLRHGKVNRGPKRLIVGTMANEGLYTSSDDNMPAAFPALVRRILPGASNNTILSLQEQYHLRVPAQLAWDWTTDVVFACQAHSLADALPDRTHLFINSIPPAAHGDDISYYFYVNQNSTPVDYPELALAYQDKIIDFVHGKDIDWPLYGENKRMYNITGEFMSTTLSKDLQNRCNFINSMVLDKKNGA</sequence>